<dbReference type="PANTHER" id="PTHR46060">
    <property type="entry name" value="MARINER MOS1 TRANSPOSASE-LIKE PROTEIN"/>
    <property type="match status" value="1"/>
</dbReference>
<evidence type="ECO:0008006" key="3">
    <source>
        <dbReference type="Google" id="ProtNLM"/>
    </source>
</evidence>
<accession>A0A8K0P3W9</accession>
<dbReference type="InterPro" id="IPR052709">
    <property type="entry name" value="Transposase-MT_Hybrid"/>
</dbReference>
<proteinExistence type="predicted"/>
<dbReference type="EMBL" id="KZ308555">
    <property type="protein sequence ID" value="KAG8231408.1"/>
    <property type="molecule type" value="Genomic_DNA"/>
</dbReference>
<evidence type="ECO:0000313" key="2">
    <source>
        <dbReference type="Proteomes" id="UP000792457"/>
    </source>
</evidence>
<evidence type="ECO:0000313" key="1">
    <source>
        <dbReference type="EMBL" id="KAG8231408.1"/>
    </source>
</evidence>
<keyword evidence="2" id="KW-1185">Reference proteome</keyword>
<name>A0A8K0P3W9_LADFU</name>
<dbReference type="Proteomes" id="UP000792457">
    <property type="component" value="Unassembled WGS sequence"/>
</dbReference>
<organism evidence="1 2">
    <name type="scientific">Ladona fulva</name>
    <name type="common">Scarce chaser dragonfly</name>
    <name type="synonym">Libellula fulva</name>
    <dbReference type="NCBI Taxonomy" id="123851"/>
    <lineage>
        <taxon>Eukaryota</taxon>
        <taxon>Metazoa</taxon>
        <taxon>Ecdysozoa</taxon>
        <taxon>Arthropoda</taxon>
        <taxon>Hexapoda</taxon>
        <taxon>Insecta</taxon>
        <taxon>Pterygota</taxon>
        <taxon>Palaeoptera</taxon>
        <taxon>Odonata</taxon>
        <taxon>Epiprocta</taxon>
        <taxon>Anisoptera</taxon>
        <taxon>Libelluloidea</taxon>
        <taxon>Libellulidae</taxon>
        <taxon>Ladona</taxon>
    </lineage>
</organism>
<comment type="caution">
    <text evidence="1">The sequence shown here is derived from an EMBL/GenBank/DDBJ whole genome shotgun (WGS) entry which is preliminary data.</text>
</comment>
<dbReference type="PANTHER" id="PTHR46060:SF1">
    <property type="entry name" value="MARINER MOS1 TRANSPOSASE-LIKE PROTEIN"/>
    <property type="match status" value="1"/>
</dbReference>
<reference evidence="1" key="2">
    <citation type="submission" date="2017-10" db="EMBL/GenBank/DDBJ databases">
        <title>Ladona fulva Genome sequencing and assembly.</title>
        <authorList>
            <person name="Murali S."/>
            <person name="Richards S."/>
            <person name="Bandaranaike D."/>
            <person name="Bellair M."/>
            <person name="Blankenburg K."/>
            <person name="Chao H."/>
            <person name="Dinh H."/>
            <person name="Doddapaneni H."/>
            <person name="Dugan-Rocha S."/>
            <person name="Elkadiri S."/>
            <person name="Gnanaolivu R."/>
            <person name="Hernandez B."/>
            <person name="Skinner E."/>
            <person name="Javaid M."/>
            <person name="Lee S."/>
            <person name="Li M."/>
            <person name="Ming W."/>
            <person name="Munidasa M."/>
            <person name="Muniz J."/>
            <person name="Nguyen L."/>
            <person name="Hughes D."/>
            <person name="Osuji N."/>
            <person name="Pu L.-L."/>
            <person name="Puazo M."/>
            <person name="Qu C."/>
            <person name="Quiroz J."/>
            <person name="Raj R."/>
            <person name="Weissenberger G."/>
            <person name="Xin Y."/>
            <person name="Zou X."/>
            <person name="Han Y."/>
            <person name="Worley K."/>
            <person name="Muzny D."/>
            <person name="Gibbs R."/>
        </authorList>
    </citation>
    <scope>NUCLEOTIDE SEQUENCE</scope>
    <source>
        <strain evidence="1">Sampled in the wild</strain>
    </source>
</reference>
<dbReference type="OrthoDB" id="6622399at2759"/>
<gene>
    <name evidence="1" type="ORF">J437_LFUL012418</name>
</gene>
<dbReference type="AlphaFoldDB" id="A0A8K0P3W9"/>
<sequence>MDADMDARIKQRCVIEFLTVEEIAPIEIHRRLLKMYEDDTIDVSNVSQCVRHFKGGEKGVHDKPRPGRPCTAVIPQNEERLDQLIRADRRITTRELCERLISKDNRAKKK</sequence>
<protein>
    <recommendedName>
        <fullName evidence="3">Mos1 transposase HTH domain-containing protein</fullName>
    </recommendedName>
</protein>
<reference evidence="1" key="1">
    <citation type="submission" date="2013-04" db="EMBL/GenBank/DDBJ databases">
        <authorList>
            <person name="Qu J."/>
            <person name="Murali S.C."/>
            <person name="Bandaranaike D."/>
            <person name="Bellair M."/>
            <person name="Blankenburg K."/>
            <person name="Chao H."/>
            <person name="Dinh H."/>
            <person name="Doddapaneni H."/>
            <person name="Downs B."/>
            <person name="Dugan-Rocha S."/>
            <person name="Elkadiri S."/>
            <person name="Gnanaolivu R.D."/>
            <person name="Hernandez B."/>
            <person name="Javaid M."/>
            <person name="Jayaseelan J.C."/>
            <person name="Lee S."/>
            <person name="Li M."/>
            <person name="Ming W."/>
            <person name="Munidasa M."/>
            <person name="Muniz J."/>
            <person name="Nguyen L."/>
            <person name="Ongeri F."/>
            <person name="Osuji N."/>
            <person name="Pu L.-L."/>
            <person name="Puazo M."/>
            <person name="Qu C."/>
            <person name="Quiroz J."/>
            <person name="Raj R."/>
            <person name="Weissenberger G."/>
            <person name="Xin Y."/>
            <person name="Zou X."/>
            <person name="Han Y."/>
            <person name="Richards S."/>
            <person name="Worley K."/>
            <person name="Muzny D."/>
            <person name="Gibbs R."/>
        </authorList>
    </citation>
    <scope>NUCLEOTIDE SEQUENCE</scope>
    <source>
        <strain evidence="1">Sampled in the wild</strain>
    </source>
</reference>